<sequence length="140" mass="16169">MKYNTLVSSSARKNRKRHFTAPSHIKRRLMSAPLSKELRQKYNVRRMPVCRGDEVAITRGHYRALNSAKITEVYRKRFFVYIEGVQREKANGVIARVGIHPSNLVICKLKLTVDRKKILARRAKPDASDKGKFTEEMITA</sequence>
<dbReference type="InterPro" id="IPR041988">
    <property type="entry name" value="Ribosomal_uL24_KOW"/>
</dbReference>
<gene>
    <name evidence="4" type="ORF">NTJ_16159</name>
</gene>
<organism evidence="4 5">
    <name type="scientific">Nesidiocoris tenuis</name>
    <dbReference type="NCBI Taxonomy" id="355587"/>
    <lineage>
        <taxon>Eukaryota</taxon>
        <taxon>Metazoa</taxon>
        <taxon>Ecdysozoa</taxon>
        <taxon>Arthropoda</taxon>
        <taxon>Hexapoda</taxon>
        <taxon>Insecta</taxon>
        <taxon>Pterygota</taxon>
        <taxon>Neoptera</taxon>
        <taxon>Paraneoptera</taxon>
        <taxon>Hemiptera</taxon>
        <taxon>Heteroptera</taxon>
        <taxon>Panheteroptera</taxon>
        <taxon>Cimicomorpha</taxon>
        <taxon>Miridae</taxon>
        <taxon>Dicyphina</taxon>
        <taxon>Nesidiocoris</taxon>
    </lineage>
</organism>
<dbReference type="Proteomes" id="UP001307889">
    <property type="component" value="Chromosome 16"/>
</dbReference>
<keyword evidence="5" id="KW-1185">Reference proteome</keyword>
<protein>
    <submittedName>
        <fullName evidence="4">Ribosomal protein L26</fullName>
    </submittedName>
</protein>
<dbReference type="InterPro" id="IPR014722">
    <property type="entry name" value="Rib_uL2_dom2"/>
</dbReference>
<dbReference type="CDD" id="cd06089">
    <property type="entry name" value="KOW_RPL26"/>
    <property type="match status" value="1"/>
</dbReference>
<dbReference type="Pfam" id="PF16906">
    <property type="entry name" value="Ribosomal_L26"/>
    <property type="match status" value="1"/>
</dbReference>
<dbReference type="PANTHER" id="PTHR11143">
    <property type="entry name" value="60S RIBOSOMAL PROTEIN L26 FAMILY MEMBER"/>
    <property type="match status" value="1"/>
</dbReference>
<dbReference type="EMBL" id="AP028924">
    <property type="protein sequence ID" value="BET03341.1"/>
    <property type="molecule type" value="Genomic_DNA"/>
</dbReference>
<proteinExistence type="inferred from homology"/>
<evidence type="ECO:0000313" key="4">
    <source>
        <dbReference type="EMBL" id="BET03341.1"/>
    </source>
</evidence>
<evidence type="ECO:0000313" key="5">
    <source>
        <dbReference type="Proteomes" id="UP001307889"/>
    </source>
</evidence>
<keyword evidence="3" id="KW-0687">Ribonucleoprotein</keyword>
<evidence type="ECO:0000256" key="2">
    <source>
        <dbReference type="ARBA" id="ARBA00022980"/>
    </source>
</evidence>
<keyword evidence="2 4" id="KW-0689">Ribosomal protein</keyword>
<dbReference type="GO" id="GO:0005840">
    <property type="term" value="C:ribosome"/>
    <property type="evidence" value="ECO:0007669"/>
    <property type="project" value="UniProtKB-KW"/>
</dbReference>
<dbReference type="Gene3D" id="2.30.30.30">
    <property type="match status" value="1"/>
</dbReference>
<accession>A0ABN7BG60</accession>
<evidence type="ECO:0000256" key="1">
    <source>
        <dbReference type="ARBA" id="ARBA00010618"/>
    </source>
</evidence>
<dbReference type="InterPro" id="IPR005756">
    <property type="entry name" value="Ribosomal_uL24_euk/arc"/>
</dbReference>
<comment type="similarity">
    <text evidence="1">Belongs to the universal ribosomal protein uL24 family.</text>
</comment>
<evidence type="ECO:0000256" key="3">
    <source>
        <dbReference type="ARBA" id="ARBA00023274"/>
    </source>
</evidence>
<name>A0ABN7BG60_9HEMI</name>
<dbReference type="InterPro" id="IPR008991">
    <property type="entry name" value="Translation_prot_SH3-like_sf"/>
</dbReference>
<dbReference type="NCBIfam" id="TIGR01080">
    <property type="entry name" value="rplX_A_E"/>
    <property type="match status" value="1"/>
</dbReference>
<dbReference type="SUPFAM" id="SSF50104">
    <property type="entry name" value="Translation proteins SH3-like domain"/>
    <property type="match status" value="1"/>
</dbReference>
<reference evidence="4 5" key="1">
    <citation type="submission" date="2023-09" db="EMBL/GenBank/DDBJ databases">
        <title>Nesidiocoris tenuis whole genome shotgun sequence.</title>
        <authorList>
            <person name="Shibata T."/>
            <person name="Shimoda M."/>
            <person name="Kobayashi T."/>
            <person name="Uehara T."/>
        </authorList>
    </citation>
    <scope>NUCLEOTIDE SEQUENCE [LARGE SCALE GENOMIC DNA]</scope>
    <source>
        <strain evidence="4 5">Japan</strain>
    </source>
</reference>